<dbReference type="Proteomes" id="UP001266995">
    <property type="component" value="Unassembled WGS sequence"/>
</dbReference>
<accession>A0AAW8VE05</accession>
<name>A0AAW8VE05_9BACE</name>
<feature type="non-terminal residue" evidence="1">
    <location>
        <position position="1"/>
    </location>
</feature>
<comment type="caution">
    <text evidence="1">The sequence shown here is derived from an EMBL/GenBank/DDBJ whole genome shotgun (WGS) entry which is preliminary data.</text>
</comment>
<dbReference type="AlphaFoldDB" id="A0AAW8VE05"/>
<gene>
    <name evidence="1" type="ORF">RO785_04160</name>
</gene>
<dbReference type="EMBL" id="JAVSNH010000001">
    <property type="protein sequence ID" value="MDT4510174.1"/>
    <property type="molecule type" value="Genomic_DNA"/>
</dbReference>
<organism evidence="1 2">
    <name type="scientific">Bacteroides cellulosilyticus</name>
    <dbReference type="NCBI Taxonomy" id="246787"/>
    <lineage>
        <taxon>Bacteria</taxon>
        <taxon>Pseudomonadati</taxon>
        <taxon>Bacteroidota</taxon>
        <taxon>Bacteroidia</taxon>
        <taxon>Bacteroidales</taxon>
        <taxon>Bacteroidaceae</taxon>
        <taxon>Bacteroides</taxon>
    </lineage>
</organism>
<protein>
    <submittedName>
        <fullName evidence="1">Uncharacterized protein</fullName>
    </submittedName>
</protein>
<reference evidence="1" key="1">
    <citation type="submission" date="2023-08" db="EMBL/GenBank/DDBJ databases">
        <title>Reintroducing virulent viruses to syntetic microbiomes.</title>
        <authorList>
            <person name="Wilde J."/>
            <person name="Boyes R."/>
            <person name="Robinson A.V."/>
            <person name="Daisley B.A."/>
            <person name="Allen-Vercoe E."/>
        </authorList>
    </citation>
    <scope>NUCLEOTIDE SEQUENCE</scope>
    <source>
        <strain evidence="1">225I_12FAA</strain>
    </source>
</reference>
<evidence type="ECO:0000313" key="2">
    <source>
        <dbReference type="Proteomes" id="UP001266995"/>
    </source>
</evidence>
<sequence length="76" mass="8378">IQVNVIMPAAKLRPAVVGCPSRNCRLHSPQLENVEPTTAGRSLATGKRKKTIKQSMFFIRLSSHLSDCFQAFCCGM</sequence>
<proteinExistence type="predicted"/>
<evidence type="ECO:0000313" key="1">
    <source>
        <dbReference type="EMBL" id="MDT4510174.1"/>
    </source>
</evidence>